<keyword evidence="2" id="KW-1185">Reference proteome</keyword>
<dbReference type="InterPro" id="IPR019632">
    <property type="entry name" value="DUF2497"/>
</dbReference>
<dbReference type="OrthoDB" id="7189469at2"/>
<evidence type="ECO:0000313" key="2">
    <source>
        <dbReference type="Proteomes" id="UP000216345"/>
    </source>
</evidence>
<evidence type="ECO:0000313" key="1">
    <source>
        <dbReference type="EMBL" id="OYR14387.1"/>
    </source>
</evidence>
<gene>
    <name evidence="1" type="ORF">CEV32_0387</name>
</gene>
<name>A0A256FHQ7_9HYPH</name>
<dbReference type="EMBL" id="NNRK01000026">
    <property type="protein sequence ID" value="OYR14387.1"/>
    <property type="molecule type" value="Genomic_DNA"/>
</dbReference>
<dbReference type="AlphaFoldDB" id="A0A256FHQ7"/>
<evidence type="ECO:0008006" key="3">
    <source>
        <dbReference type="Google" id="ProtNLM"/>
    </source>
</evidence>
<dbReference type="Pfam" id="PF10691">
    <property type="entry name" value="DUF2497"/>
    <property type="match status" value="1"/>
</dbReference>
<proteinExistence type="predicted"/>
<organism evidence="1 2">
    <name type="scientific">Brucella rhizosphaerae</name>
    <dbReference type="NCBI Taxonomy" id="571254"/>
    <lineage>
        <taxon>Bacteria</taxon>
        <taxon>Pseudomonadati</taxon>
        <taxon>Pseudomonadota</taxon>
        <taxon>Alphaproteobacteria</taxon>
        <taxon>Hyphomicrobiales</taxon>
        <taxon>Brucellaceae</taxon>
        <taxon>Brucella/Ochrobactrum group</taxon>
        <taxon>Brucella</taxon>
    </lineage>
</organism>
<protein>
    <recommendedName>
        <fullName evidence="3">DUF2497 domain-containing protein</fullName>
    </recommendedName>
</protein>
<dbReference type="Proteomes" id="UP000216345">
    <property type="component" value="Unassembled WGS sequence"/>
</dbReference>
<sequence length="244" mass="26713">MAQTSSAAREPSMEEILASIRRIIEDSDVSRHPMPAASAFPARSEVAKFRKPVTIQEPKPEVEAKPALKADIFSDEPVLRGPISETAPAATVEDEIPDADEEDADADFVLDAQNDDHRSAVVEPMADADVTPPLETQIAAELNASQSDDTSDVEVEAAPVAQVPPAHLKVQGAEHILSEGTERKVAAAFQDLNHAVHSEPRRSFDEIASDLLRPMLQDWLDNNLPPLVERLVREEIERVVRGER</sequence>
<dbReference type="RefSeq" id="WP_094577163.1">
    <property type="nucleotide sequence ID" value="NZ_JBHEEL010000001.1"/>
</dbReference>
<reference evidence="1 2" key="1">
    <citation type="submission" date="2017-07" db="EMBL/GenBank/DDBJ databases">
        <title>Phylogenetic study on the rhizospheric bacterium Ochrobactrum sp. A44.</title>
        <authorList>
            <person name="Krzyzanowska D.M."/>
            <person name="Ossowicki A."/>
            <person name="Rajewska M."/>
            <person name="Maciag T."/>
            <person name="Kaczynski Z."/>
            <person name="Czerwicka M."/>
            <person name="Jafra S."/>
        </authorList>
    </citation>
    <scope>NUCLEOTIDE SEQUENCE [LARGE SCALE GENOMIC DNA]</scope>
    <source>
        <strain evidence="1 2">PR17</strain>
    </source>
</reference>
<accession>A0A256FHQ7</accession>
<comment type="caution">
    <text evidence="1">The sequence shown here is derived from an EMBL/GenBank/DDBJ whole genome shotgun (WGS) entry which is preliminary data.</text>
</comment>